<feature type="transmembrane region" description="Helical" evidence="9">
    <location>
        <begin position="48"/>
        <end position="65"/>
    </location>
</feature>
<dbReference type="GO" id="GO:0016020">
    <property type="term" value="C:membrane"/>
    <property type="evidence" value="ECO:0007669"/>
    <property type="project" value="InterPro"/>
</dbReference>
<dbReference type="EC" id="2.7.13.3" evidence="2"/>
<sequence length="391" mass="40833">MSGSPWDEPGPRTTPRPAVAVLLPVVISLVVQLAAATAFALWTTGPRYVLASIALAAASALALLATRRWPGPTVAVVTALTALGLLVPAIGPAPFVALGFAIVAALVGGARLWAWISVGVGWMLALIGGSLAGIEWHPVVVAVATLAIGTCFAIGEGLRSRRRLDEERRVHASQRRRAAELDEQDRMARDMHDALADSLSRISAESRVGLARFDDDPERSREALTSIRSLSAAGLDEVRGVLSFLRGEEAGAPATAPLVPLPQLAQLPSLISGRSTLGLSVTLDDALRGDLPASAVQTSAYRIVQEALANIVRHSAAATATVSLARDAGEHGDLVVTISDDGVGIPREILERAGVRGMRLRTEVLGGTLEIAPALQTGTVVRARLPWNAPA</sequence>
<feature type="transmembrane region" description="Helical" evidence="9">
    <location>
        <begin position="112"/>
        <end position="133"/>
    </location>
</feature>
<evidence type="ECO:0000313" key="12">
    <source>
        <dbReference type="Proteomes" id="UP000537775"/>
    </source>
</evidence>
<reference evidence="11 12" key="1">
    <citation type="submission" date="2020-08" db="EMBL/GenBank/DDBJ databases">
        <title>Sequencing the genomes of 1000 actinobacteria strains.</title>
        <authorList>
            <person name="Klenk H.-P."/>
        </authorList>
    </citation>
    <scope>NUCLEOTIDE SEQUENCE [LARGE SCALE GENOMIC DNA]</scope>
    <source>
        <strain evidence="11 12">DSM 12511</strain>
    </source>
</reference>
<dbReference type="RefSeq" id="WP_184750848.1">
    <property type="nucleotide sequence ID" value="NZ_BAAAJR010000006.1"/>
</dbReference>
<evidence type="ECO:0000256" key="9">
    <source>
        <dbReference type="SAM" id="Phobius"/>
    </source>
</evidence>
<keyword evidence="9" id="KW-1133">Transmembrane helix</keyword>
<keyword evidence="6 11" id="KW-0418">Kinase</keyword>
<comment type="caution">
    <text evidence="11">The sequence shown here is derived from an EMBL/GenBank/DDBJ whole genome shotgun (WGS) entry which is preliminary data.</text>
</comment>
<feature type="transmembrane region" description="Helical" evidence="9">
    <location>
        <begin position="20"/>
        <end position="41"/>
    </location>
</feature>
<dbReference type="SMART" id="SM00387">
    <property type="entry name" value="HATPase_c"/>
    <property type="match status" value="1"/>
</dbReference>
<keyword evidence="12" id="KW-1185">Reference proteome</keyword>
<evidence type="ECO:0000256" key="7">
    <source>
        <dbReference type="ARBA" id="ARBA00022840"/>
    </source>
</evidence>
<evidence type="ECO:0000256" key="4">
    <source>
        <dbReference type="ARBA" id="ARBA00022679"/>
    </source>
</evidence>
<evidence type="ECO:0000256" key="5">
    <source>
        <dbReference type="ARBA" id="ARBA00022741"/>
    </source>
</evidence>
<dbReference type="InterPro" id="IPR050482">
    <property type="entry name" value="Sensor_HK_TwoCompSys"/>
</dbReference>
<dbReference type="Gene3D" id="1.20.5.1930">
    <property type="match status" value="1"/>
</dbReference>
<evidence type="ECO:0000256" key="8">
    <source>
        <dbReference type="ARBA" id="ARBA00023012"/>
    </source>
</evidence>
<dbReference type="GO" id="GO:0005524">
    <property type="term" value="F:ATP binding"/>
    <property type="evidence" value="ECO:0007669"/>
    <property type="project" value="UniProtKB-KW"/>
</dbReference>
<keyword evidence="5" id="KW-0547">Nucleotide-binding</keyword>
<dbReference type="SUPFAM" id="SSF55874">
    <property type="entry name" value="ATPase domain of HSP90 chaperone/DNA topoisomerase II/histidine kinase"/>
    <property type="match status" value="1"/>
</dbReference>
<protein>
    <recommendedName>
        <fullName evidence="2">histidine kinase</fullName>
        <ecNumber evidence="2">2.7.13.3</ecNumber>
    </recommendedName>
</protein>
<dbReference type="PANTHER" id="PTHR24421">
    <property type="entry name" value="NITRATE/NITRITE SENSOR PROTEIN NARX-RELATED"/>
    <property type="match status" value="1"/>
</dbReference>
<evidence type="ECO:0000256" key="2">
    <source>
        <dbReference type="ARBA" id="ARBA00012438"/>
    </source>
</evidence>
<keyword evidence="9" id="KW-0472">Membrane</keyword>
<dbReference type="PANTHER" id="PTHR24421:SF10">
    <property type="entry name" value="NITRATE_NITRITE SENSOR PROTEIN NARQ"/>
    <property type="match status" value="1"/>
</dbReference>
<evidence type="ECO:0000313" key="11">
    <source>
        <dbReference type="EMBL" id="MBB6391710.1"/>
    </source>
</evidence>
<keyword evidence="4" id="KW-0808">Transferase</keyword>
<dbReference type="AlphaFoldDB" id="A0A7X0KUZ7"/>
<feature type="transmembrane region" description="Helical" evidence="9">
    <location>
        <begin position="139"/>
        <end position="158"/>
    </location>
</feature>
<dbReference type="Proteomes" id="UP000537775">
    <property type="component" value="Unassembled WGS sequence"/>
</dbReference>
<evidence type="ECO:0000256" key="1">
    <source>
        <dbReference type="ARBA" id="ARBA00000085"/>
    </source>
</evidence>
<keyword evidence="3" id="KW-0597">Phosphoprotein</keyword>
<accession>A0A7X0KUZ7</accession>
<feature type="transmembrane region" description="Helical" evidence="9">
    <location>
        <begin position="85"/>
        <end position="107"/>
    </location>
</feature>
<dbReference type="Pfam" id="PF02518">
    <property type="entry name" value="HATPase_c"/>
    <property type="match status" value="1"/>
</dbReference>
<dbReference type="InterPro" id="IPR036890">
    <property type="entry name" value="HATPase_C_sf"/>
</dbReference>
<dbReference type="InterPro" id="IPR003594">
    <property type="entry name" value="HATPase_dom"/>
</dbReference>
<gene>
    <name evidence="11" type="ORF">HD594_002023</name>
</gene>
<evidence type="ECO:0000256" key="3">
    <source>
        <dbReference type="ARBA" id="ARBA00022553"/>
    </source>
</evidence>
<proteinExistence type="predicted"/>
<dbReference type="Gene3D" id="3.30.565.10">
    <property type="entry name" value="Histidine kinase-like ATPase, C-terminal domain"/>
    <property type="match status" value="1"/>
</dbReference>
<feature type="domain" description="Histidine kinase/HSP90-like ATPase" evidence="10">
    <location>
        <begin position="295"/>
        <end position="389"/>
    </location>
</feature>
<comment type="catalytic activity">
    <reaction evidence="1">
        <text>ATP + protein L-histidine = ADP + protein N-phospho-L-histidine.</text>
        <dbReference type="EC" id="2.7.13.3"/>
    </reaction>
</comment>
<evidence type="ECO:0000259" key="10">
    <source>
        <dbReference type="SMART" id="SM00387"/>
    </source>
</evidence>
<dbReference type="GO" id="GO:0046983">
    <property type="term" value="F:protein dimerization activity"/>
    <property type="evidence" value="ECO:0007669"/>
    <property type="project" value="InterPro"/>
</dbReference>
<keyword evidence="7" id="KW-0067">ATP-binding</keyword>
<dbReference type="InterPro" id="IPR011712">
    <property type="entry name" value="Sig_transdc_His_kin_sub3_dim/P"/>
</dbReference>
<keyword evidence="8" id="KW-0902">Two-component regulatory system</keyword>
<evidence type="ECO:0000256" key="6">
    <source>
        <dbReference type="ARBA" id="ARBA00022777"/>
    </source>
</evidence>
<organism evidence="11 12">
    <name type="scientific">Microbacterium thalassium</name>
    <dbReference type="NCBI Taxonomy" id="362649"/>
    <lineage>
        <taxon>Bacteria</taxon>
        <taxon>Bacillati</taxon>
        <taxon>Actinomycetota</taxon>
        <taxon>Actinomycetes</taxon>
        <taxon>Micrococcales</taxon>
        <taxon>Microbacteriaceae</taxon>
        <taxon>Microbacterium</taxon>
    </lineage>
</organism>
<keyword evidence="9" id="KW-0812">Transmembrane</keyword>
<name>A0A7X0KUZ7_9MICO</name>
<dbReference type="CDD" id="cd16917">
    <property type="entry name" value="HATPase_UhpB-NarQ-NarX-like"/>
    <property type="match status" value="1"/>
</dbReference>
<dbReference type="Pfam" id="PF07730">
    <property type="entry name" value="HisKA_3"/>
    <property type="match status" value="1"/>
</dbReference>
<dbReference type="EMBL" id="JACHML010000001">
    <property type="protein sequence ID" value="MBB6391710.1"/>
    <property type="molecule type" value="Genomic_DNA"/>
</dbReference>
<dbReference type="GO" id="GO:0000155">
    <property type="term" value="F:phosphorelay sensor kinase activity"/>
    <property type="evidence" value="ECO:0007669"/>
    <property type="project" value="InterPro"/>
</dbReference>